<evidence type="ECO:0000313" key="2">
    <source>
        <dbReference type="Proteomes" id="UP000192674"/>
    </source>
</evidence>
<sequence length="50" mass="5846">MAETIFFLILVTALIYGLQRNHVRLPYKQLAGNTDFEVRDTTRRRPILSP</sequence>
<name>A0A1Y5XBI2_KIBAR</name>
<dbReference type="Proteomes" id="UP000192674">
    <property type="component" value="Unassembled WGS sequence"/>
</dbReference>
<protein>
    <submittedName>
        <fullName evidence="1">Uncharacterized protein</fullName>
    </submittedName>
</protein>
<proteinExistence type="predicted"/>
<gene>
    <name evidence="1" type="ORF">SAMN05661093_02037</name>
</gene>
<dbReference type="EMBL" id="FWXV01000002">
    <property type="protein sequence ID" value="SMC85176.1"/>
    <property type="molecule type" value="Genomic_DNA"/>
</dbReference>
<organism evidence="1 2">
    <name type="scientific">Kibdelosporangium aridum</name>
    <dbReference type="NCBI Taxonomy" id="2030"/>
    <lineage>
        <taxon>Bacteria</taxon>
        <taxon>Bacillati</taxon>
        <taxon>Actinomycetota</taxon>
        <taxon>Actinomycetes</taxon>
        <taxon>Pseudonocardiales</taxon>
        <taxon>Pseudonocardiaceae</taxon>
        <taxon>Kibdelosporangium</taxon>
    </lineage>
</organism>
<reference evidence="1 2" key="1">
    <citation type="submission" date="2017-04" db="EMBL/GenBank/DDBJ databases">
        <authorList>
            <person name="Afonso C.L."/>
            <person name="Miller P.J."/>
            <person name="Scott M.A."/>
            <person name="Spackman E."/>
            <person name="Goraichik I."/>
            <person name="Dimitrov K.M."/>
            <person name="Suarez D.L."/>
            <person name="Swayne D.E."/>
        </authorList>
    </citation>
    <scope>NUCLEOTIDE SEQUENCE [LARGE SCALE GENOMIC DNA]</scope>
    <source>
        <strain evidence="1 2">DSM 43828</strain>
    </source>
</reference>
<dbReference type="RefSeq" id="WP_160096458.1">
    <property type="nucleotide sequence ID" value="NZ_FWXV01000002.1"/>
</dbReference>
<accession>A0A1Y5XBI2</accession>
<keyword evidence="2" id="KW-1185">Reference proteome</keyword>
<dbReference type="OrthoDB" id="10005004at2"/>
<evidence type="ECO:0000313" key="1">
    <source>
        <dbReference type="EMBL" id="SMC85176.1"/>
    </source>
</evidence>
<dbReference type="AlphaFoldDB" id="A0A1Y5XBI2"/>